<evidence type="ECO:0000256" key="3">
    <source>
        <dbReference type="ARBA" id="ARBA00023043"/>
    </source>
</evidence>
<feature type="domain" description="BTB" evidence="4">
    <location>
        <begin position="404"/>
        <end position="471"/>
    </location>
</feature>
<gene>
    <name evidence="5" type="ORF">TSOC_010304</name>
</gene>
<dbReference type="OrthoDB" id="71307at2759"/>
<protein>
    <submittedName>
        <fullName evidence="5">ARM REPEAT PROTEIN INTERACTING WITH ABF2</fullName>
    </submittedName>
</protein>
<dbReference type="PROSITE" id="PS50097">
    <property type="entry name" value="BTB"/>
    <property type="match status" value="1"/>
</dbReference>
<evidence type="ECO:0000259" key="4">
    <source>
        <dbReference type="PROSITE" id="PS50097"/>
    </source>
</evidence>
<comment type="caution">
    <text evidence="5">The sequence shown here is derived from an EMBL/GenBank/DDBJ whole genome shotgun (WGS) entry which is preliminary data.</text>
</comment>
<accession>A0A2J7ZTM3</accession>
<dbReference type="InterPro" id="IPR000210">
    <property type="entry name" value="BTB/POZ_dom"/>
</dbReference>
<dbReference type="Gene3D" id="3.30.710.10">
    <property type="entry name" value="Potassium Channel Kv1.1, Chain A"/>
    <property type="match status" value="1"/>
</dbReference>
<evidence type="ECO:0000256" key="1">
    <source>
        <dbReference type="ARBA" id="ARBA00004906"/>
    </source>
</evidence>
<dbReference type="PANTHER" id="PTHR46231:SF1">
    <property type="entry name" value="ANKYRIN REPEAT AND BTB_POZ DOMAIN-CONTAINING PROTEIN 1"/>
    <property type="match status" value="1"/>
</dbReference>
<dbReference type="Pfam" id="PF00651">
    <property type="entry name" value="BTB"/>
    <property type="match status" value="1"/>
</dbReference>
<dbReference type="GO" id="GO:0000151">
    <property type="term" value="C:ubiquitin ligase complex"/>
    <property type="evidence" value="ECO:0007669"/>
    <property type="project" value="TreeGrafter"/>
</dbReference>
<dbReference type="InterPro" id="IPR011333">
    <property type="entry name" value="SKP1/BTB/POZ_sf"/>
</dbReference>
<dbReference type="AlphaFoldDB" id="A0A2J7ZTM3"/>
<dbReference type="InterPro" id="IPR011042">
    <property type="entry name" value="6-blade_b-propeller_TolB-like"/>
</dbReference>
<evidence type="ECO:0000256" key="2">
    <source>
        <dbReference type="ARBA" id="ARBA00022737"/>
    </source>
</evidence>
<organism evidence="5 6">
    <name type="scientific">Tetrabaena socialis</name>
    <dbReference type="NCBI Taxonomy" id="47790"/>
    <lineage>
        <taxon>Eukaryota</taxon>
        <taxon>Viridiplantae</taxon>
        <taxon>Chlorophyta</taxon>
        <taxon>core chlorophytes</taxon>
        <taxon>Chlorophyceae</taxon>
        <taxon>CS clade</taxon>
        <taxon>Chlamydomonadales</taxon>
        <taxon>Tetrabaenaceae</taxon>
        <taxon>Tetrabaena</taxon>
    </lineage>
</organism>
<dbReference type="SUPFAM" id="SSF54695">
    <property type="entry name" value="POZ domain"/>
    <property type="match status" value="1"/>
</dbReference>
<evidence type="ECO:0000313" key="6">
    <source>
        <dbReference type="Proteomes" id="UP000236333"/>
    </source>
</evidence>
<dbReference type="SUPFAM" id="SSF63829">
    <property type="entry name" value="Calcium-dependent phosphotriesterase"/>
    <property type="match status" value="1"/>
</dbReference>
<evidence type="ECO:0000313" key="5">
    <source>
        <dbReference type="EMBL" id="PNH03619.1"/>
    </source>
</evidence>
<name>A0A2J7ZTM3_9CHLO</name>
<dbReference type="GO" id="GO:0005737">
    <property type="term" value="C:cytoplasm"/>
    <property type="evidence" value="ECO:0007669"/>
    <property type="project" value="TreeGrafter"/>
</dbReference>
<keyword evidence="2" id="KW-0677">Repeat</keyword>
<dbReference type="PANTHER" id="PTHR46231">
    <property type="entry name" value="ANKYRIN REPEAT AND BTB/POZ DOMAIN-CONTAINING PROTEIN 1"/>
    <property type="match status" value="1"/>
</dbReference>
<sequence length="576" mass="59337">MQYPQCAFPRPDGTSSFDGVVTRPLERSARGQDAAATQTLVVCGAELQPMTGVASHGGLELGPPLQLFAEPLARREGQPVAPRRAVVPNRYGFFNPVWDPHSCAVYMFLGGAVLRLGSDDTVAVVAGVVEEPGNVDGPGGVARFSNCCHLASDGAGALYVGGGSRICKLQLPPAEATAALGGVLTLAAAGLDPAAAGVAGDAPPGGHGAAVDEVVVSTLLSRQLPPGADVRGLAFDTGSTGVGRGGSLLYATEHALYRLPLGATAADAAPVLLAGAEGVQGTVDGRGPDALFFQIMGLAVDGEGAVWVADISDSYTSTAVRRVGSDGTVTTVMEGMEGHCWHPAILPNGSFALCADSLHLLYLGLKPPPSCIAAAPPPPPTGPPPRTLPGDIGALFERQPDGTADMTIVAGGRTFHVHRLILSARSDYFRQLFGGSFAESGTQQLNLPDADPDAFALVLLFVYTGAVDIAPALAQAVAELADRLLLPELCQLAIAVVEAGVSAETVVGLLLWAEACVRGPAFSELLSRLKAWYVEHHEAVLEEAPDAVGRLAEQRPGLMVELTRAGVRASKRARTC</sequence>
<comment type="pathway">
    <text evidence="1">Protein modification; protein ubiquitination.</text>
</comment>
<keyword evidence="3" id="KW-0040">ANK repeat</keyword>
<dbReference type="CDD" id="cd18186">
    <property type="entry name" value="BTB_POZ_ZBTB_KLHL-like"/>
    <property type="match status" value="1"/>
</dbReference>
<reference evidence="5 6" key="1">
    <citation type="journal article" date="2017" name="Mol. Biol. Evol.">
        <title>The 4-celled Tetrabaena socialis nuclear genome reveals the essential components for genetic control of cell number at the origin of multicellularity in the volvocine lineage.</title>
        <authorList>
            <person name="Featherston J."/>
            <person name="Arakaki Y."/>
            <person name="Hanschen E.R."/>
            <person name="Ferris P.J."/>
            <person name="Michod R.E."/>
            <person name="Olson B.J.S.C."/>
            <person name="Nozaki H."/>
            <person name="Durand P.M."/>
        </authorList>
    </citation>
    <scope>NUCLEOTIDE SEQUENCE [LARGE SCALE GENOMIC DNA]</scope>
    <source>
        <strain evidence="5 6">NIES-571</strain>
    </source>
</reference>
<dbReference type="EMBL" id="PGGS01000482">
    <property type="protein sequence ID" value="PNH03619.1"/>
    <property type="molecule type" value="Genomic_DNA"/>
</dbReference>
<dbReference type="SMART" id="SM00225">
    <property type="entry name" value="BTB"/>
    <property type="match status" value="1"/>
</dbReference>
<keyword evidence="6" id="KW-1185">Reference proteome</keyword>
<proteinExistence type="predicted"/>
<dbReference type="InterPro" id="IPR044515">
    <property type="entry name" value="ABTB1"/>
</dbReference>
<dbReference type="Proteomes" id="UP000236333">
    <property type="component" value="Unassembled WGS sequence"/>
</dbReference>
<dbReference type="Gene3D" id="2.120.10.30">
    <property type="entry name" value="TolB, C-terminal domain"/>
    <property type="match status" value="2"/>
</dbReference>